<sequence>MKQKHFIISTLLLMTTIGIISVNSAEIGVKYQSVQQCTLKEHSLTGIKESHGMVRDGLLFVETTSGNRVMATDGKETKYAYFPDTTGYYTFEEKDCKKSFSL</sequence>
<dbReference type="EMBL" id="OR757434">
    <property type="protein sequence ID" value="WPK41880.1"/>
    <property type="molecule type" value="Genomic_DNA"/>
</dbReference>
<keyword evidence="2" id="KW-1185">Reference proteome</keyword>
<accession>A0ABZ0S0V3</accession>
<evidence type="ECO:0000313" key="1">
    <source>
        <dbReference type="EMBL" id="WPK41880.1"/>
    </source>
</evidence>
<organism evidence="1 2">
    <name type="scientific">Escherichia phage vB-EcoP-XT18</name>
    <dbReference type="NCBI Taxonomy" id="3093889"/>
    <lineage>
        <taxon>Viruses</taxon>
        <taxon>Duplodnaviria</taxon>
        <taxon>Heunggongvirae</taxon>
        <taxon>Uroviricota</taxon>
        <taxon>Caudoviricetes</taxon>
        <taxon>Mktvariviridae</taxon>
        <taxon>Gordonclarkvirinae</taxon>
        <taxon>Kuravirus</taxon>
        <taxon>Kuravirus XT18</taxon>
    </lineage>
</organism>
<protein>
    <submittedName>
        <fullName evidence="1">Uncharacterized protein</fullName>
    </submittedName>
</protein>
<evidence type="ECO:0000313" key="2">
    <source>
        <dbReference type="Proteomes" id="UP001325876"/>
    </source>
</evidence>
<name>A0ABZ0S0V3_9CAUD</name>
<dbReference type="Proteomes" id="UP001325876">
    <property type="component" value="Segment"/>
</dbReference>
<reference evidence="1 2" key="1">
    <citation type="submission" date="2023-11" db="EMBL/GenBank/DDBJ databases">
        <authorList>
            <person name="Li Z."/>
        </authorList>
    </citation>
    <scope>NUCLEOTIDE SEQUENCE [LARGE SCALE GENOMIC DNA]</scope>
</reference>
<proteinExistence type="predicted"/>